<keyword evidence="2" id="KW-1185">Reference proteome</keyword>
<gene>
    <name evidence="1" type="ORF">ARMOST_21215</name>
</gene>
<organism evidence="1 2">
    <name type="scientific">Armillaria ostoyae</name>
    <name type="common">Armillaria root rot fungus</name>
    <dbReference type="NCBI Taxonomy" id="47428"/>
    <lineage>
        <taxon>Eukaryota</taxon>
        <taxon>Fungi</taxon>
        <taxon>Dikarya</taxon>
        <taxon>Basidiomycota</taxon>
        <taxon>Agaricomycotina</taxon>
        <taxon>Agaricomycetes</taxon>
        <taxon>Agaricomycetidae</taxon>
        <taxon>Agaricales</taxon>
        <taxon>Marasmiineae</taxon>
        <taxon>Physalacriaceae</taxon>
        <taxon>Armillaria</taxon>
    </lineage>
</organism>
<proteinExistence type="predicted"/>
<dbReference type="Proteomes" id="UP000219338">
    <property type="component" value="Unassembled WGS sequence"/>
</dbReference>
<dbReference type="OrthoDB" id="10533174at2759"/>
<sequence>MGKVIPSSFSQRAFFTARSPVPEPPLRGDRWVFVGSASDRSLRMHGENLFGRNEWALYGCDQAIMSPGLHSLLLRHPPQVGPRLYLGPMPLLCLHYDPKFDCLLRGNLFRLRLFCTSSDSLLECRQVACWMGRGSPVIDPDITLLRWMRLGSRHPQVGCGCLVGGYHDHHEDGAVAEVLIFGGESTSTTRPFAAIQ</sequence>
<accession>A0A284S9H0</accession>
<evidence type="ECO:0000313" key="1">
    <source>
        <dbReference type="EMBL" id="SJL17658.1"/>
    </source>
</evidence>
<evidence type="ECO:0000313" key="2">
    <source>
        <dbReference type="Proteomes" id="UP000219338"/>
    </source>
</evidence>
<name>A0A284S9H0_ARMOS</name>
<dbReference type="EMBL" id="FUEG01000047">
    <property type="protein sequence ID" value="SJL17658.1"/>
    <property type="molecule type" value="Genomic_DNA"/>
</dbReference>
<reference evidence="2" key="1">
    <citation type="journal article" date="2017" name="Nat. Ecol. Evol.">
        <title>Genome expansion and lineage-specific genetic innovations in the forest pathogenic fungi Armillaria.</title>
        <authorList>
            <person name="Sipos G."/>
            <person name="Prasanna A.N."/>
            <person name="Walter M.C."/>
            <person name="O'Connor E."/>
            <person name="Balint B."/>
            <person name="Krizsan K."/>
            <person name="Kiss B."/>
            <person name="Hess J."/>
            <person name="Varga T."/>
            <person name="Slot J."/>
            <person name="Riley R."/>
            <person name="Boka B."/>
            <person name="Rigling D."/>
            <person name="Barry K."/>
            <person name="Lee J."/>
            <person name="Mihaltcheva S."/>
            <person name="LaButti K."/>
            <person name="Lipzen A."/>
            <person name="Waldron R."/>
            <person name="Moloney N.M."/>
            <person name="Sperisen C."/>
            <person name="Kredics L."/>
            <person name="Vagvoelgyi C."/>
            <person name="Patrignani A."/>
            <person name="Fitzpatrick D."/>
            <person name="Nagy I."/>
            <person name="Doyle S."/>
            <person name="Anderson J.B."/>
            <person name="Grigoriev I.V."/>
            <person name="Gueldener U."/>
            <person name="Muensterkoetter M."/>
            <person name="Nagy L.G."/>
        </authorList>
    </citation>
    <scope>NUCLEOTIDE SEQUENCE [LARGE SCALE GENOMIC DNA]</scope>
    <source>
        <strain evidence="2">C18/9</strain>
    </source>
</reference>
<dbReference type="AlphaFoldDB" id="A0A284S9H0"/>
<protein>
    <submittedName>
        <fullName evidence="1">Uncharacterized protein</fullName>
    </submittedName>
</protein>